<dbReference type="Proteomes" id="UP000298030">
    <property type="component" value="Unassembled WGS sequence"/>
</dbReference>
<proteinExistence type="predicted"/>
<comment type="caution">
    <text evidence="1">The sequence shown here is derived from an EMBL/GenBank/DDBJ whole genome shotgun (WGS) entry which is preliminary data.</text>
</comment>
<evidence type="ECO:0000313" key="1">
    <source>
        <dbReference type="EMBL" id="TEB23089.1"/>
    </source>
</evidence>
<dbReference type="EMBL" id="QPFP01000082">
    <property type="protein sequence ID" value="TEB23089.1"/>
    <property type="molecule type" value="Genomic_DNA"/>
</dbReference>
<keyword evidence="2" id="KW-1185">Reference proteome</keyword>
<reference evidence="1 2" key="1">
    <citation type="journal article" date="2019" name="Nat. Ecol. Evol.">
        <title>Megaphylogeny resolves global patterns of mushroom evolution.</title>
        <authorList>
            <person name="Varga T."/>
            <person name="Krizsan K."/>
            <person name="Foldi C."/>
            <person name="Dima B."/>
            <person name="Sanchez-Garcia M."/>
            <person name="Sanchez-Ramirez S."/>
            <person name="Szollosi G.J."/>
            <person name="Szarkandi J.G."/>
            <person name="Papp V."/>
            <person name="Albert L."/>
            <person name="Andreopoulos W."/>
            <person name="Angelini C."/>
            <person name="Antonin V."/>
            <person name="Barry K.W."/>
            <person name="Bougher N.L."/>
            <person name="Buchanan P."/>
            <person name="Buyck B."/>
            <person name="Bense V."/>
            <person name="Catcheside P."/>
            <person name="Chovatia M."/>
            <person name="Cooper J."/>
            <person name="Damon W."/>
            <person name="Desjardin D."/>
            <person name="Finy P."/>
            <person name="Geml J."/>
            <person name="Haridas S."/>
            <person name="Hughes K."/>
            <person name="Justo A."/>
            <person name="Karasinski D."/>
            <person name="Kautmanova I."/>
            <person name="Kiss B."/>
            <person name="Kocsube S."/>
            <person name="Kotiranta H."/>
            <person name="LaButti K.M."/>
            <person name="Lechner B.E."/>
            <person name="Liimatainen K."/>
            <person name="Lipzen A."/>
            <person name="Lukacs Z."/>
            <person name="Mihaltcheva S."/>
            <person name="Morgado L.N."/>
            <person name="Niskanen T."/>
            <person name="Noordeloos M.E."/>
            <person name="Ohm R.A."/>
            <person name="Ortiz-Santana B."/>
            <person name="Ovrebo C."/>
            <person name="Racz N."/>
            <person name="Riley R."/>
            <person name="Savchenko A."/>
            <person name="Shiryaev A."/>
            <person name="Soop K."/>
            <person name="Spirin V."/>
            <person name="Szebenyi C."/>
            <person name="Tomsovsky M."/>
            <person name="Tulloss R.E."/>
            <person name="Uehling J."/>
            <person name="Grigoriev I.V."/>
            <person name="Vagvolgyi C."/>
            <person name="Papp T."/>
            <person name="Martin F.M."/>
            <person name="Miettinen O."/>
            <person name="Hibbett D.S."/>
            <person name="Nagy L.G."/>
        </authorList>
    </citation>
    <scope>NUCLEOTIDE SEQUENCE [LARGE SCALE GENOMIC DNA]</scope>
    <source>
        <strain evidence="1 2">FP101781</strain>
    </source>
</reference>
<organism evidence="1 2">
    <name type="scientific">Coprinellus micaceus</name>
    <name type="common">Glistening ink-cap mushroom</name>
    <name type="synonym">Coprinus micaceus</name>
    <dbReference type="NCBI Taxonomy" id="71717"/>
    <lineage>
        <taxon>Eukaryota</taxon>
        <taxon>Fungi</taxon>
        <taxon>Dikarya</taxon>
        <taxon>Basidiomycota</taxon>
        <taxon>Agaricomycotina</taxon>
        <taxon>Agaricomycetes</taxon>
        <taxon>Agaricomycetidae</taxon>
        <taxon>Agaricales</taxon>
        <taxon>Agaricineae</taxon>
        <taxon>Psathyrellaceae</taxon>
        <taxon>Coprinellus</taxon>
    </lineage>
</organism>
<name>A0A4Y7SPA6_COPMI</name>
<dbReference type="AlphaFoldDB" id="A0A4Y7SPA6"/>
<sequence>MASRPWGFCCICGGCPFITSSDSPTAWDEPCPIYDALPQALIDSDVARLWIKTSKRPVQLTACQWKAILFLRCVPQGLLFSTRHYASRSQKY</sequence>
<protein>
    <submittedName>
        <fullName evidence="1">Uncharacterized protein</fullName>
    </submittedName>
</protein>
<gene>
    <name evidence="1" type="ORF">FA13DRAFT_1740399</name>
</gene>
<evidence type="ECO:0000313" key="2">
    <source>
        <dbReference type="Proteomes" id="UP000298030"/>
    </source>
</evidence>
<accession>A0A4Y7SPA6</accession>